<sequence>MGRAKIASPVGGMEDYQEPKARYKNQTKYSLAQLEQQQKGSASRPTSSGISVPARDNSEVSQLSCREVGRVPNGPIGQVPKGRLSYGSRSVSPFFDSGLLDLVLTNSIGGSYLTNEKTYHEALLDEPCQEQIERCNKVVLEGNKEENVRCGNSVAILKKANSSLRNSKCDNATGGRGDAFNPPSLQFSFFGQNMFYLRMKFSVQFTPRSPVEISRQKGMILELTNNYQ</sequence>
<evidence type="ECO:0000313" key="3">
    <source>
        <dbReference type="Proteomes" id="UP000276215"/>
    </source>
</evidence>
<keyword evidence="3" id="KW-1185">Reference proteome</keyword>
<reference evidence="2 3" key="1">
    <citation type="journal article" date="2018" name="Nat. Ecol. Evol.">
        <title>Pezizomycetes genomes reveal the molecular basis of ectomycorrhizal truffle lifestyle.</title>
        <authorList>
            <person name="Murat C."/>
            <person name="Payen T."/>
            <person name="Noel B."/>
            <person name="Kuo A."/>
            <person name="Morin E."/>
            <person name="Chen J."/>
            <person name="Kohler A."/>
            <person name="Krizsan K."/>
            <person name="Balestrini R."/>
            <person name="Da Silva C."/>
            <person name="Montanini B."/>
            <person name="Hainaut M."/>
            <person name="Levati E."/>
            <person name="Barry K.W."/>
            <person name="Belfiori B."/>
            <person name="Cichocki N."/>
            <person name="Clum A."/>
            <person name="Dockter R.B."/>
            <person name="Fauchery L."/>
            <person name="Guy J."/>
            <person name="Iotti M."/>
            <person name="Le Tacon F."/>
            <person name="Lindquist E.A."/>
            <person name="Lipzen A."/>
            <person name="Malagnac F."/>
            <person name="Mello A."/>
            <person name="Molinier V."/>
            <person name="Miyauchi S."/>
            <person name="Poulain J."/>
            <person name="Riccioni C."/>
            <person name="Rubini A."/>
            <person name="Sitrit Y."/>
            <person name="Splivallo R."/>
            <person name="Traeger S."/>
            <person name="Wang M."/>
            <person name="Zifcakova L."/>
            <person name="Wipf D."/>
            <person name="Zambonelli A."/>
            <person name="Paolocci F."/>
            <person name="Nowrousian M."/>
            <person name="Ottonello S."/>
            <person name="Baldrian P."/>
            <person name="Spatafora J.W."/>
            <person name="Henrissat B."/>
            <person name="Nagy L.G."/>
            <person name="Aury J.M."/>
            <person name="Wincker P."/>
            <person name="Grigoriev I.V."/>
            <person name="Bonfante P."/>
            <person name="Martin F.M."/>
        </authorList>
    </citation>
    <scope>NUCLEOTIDE SEQUENCE [LARGE SCALE GENOMIC DNA]</scope>
    <source>
        <strain evidence="2 3">120613-1</strain>
    </source>
</reference>
<dbReference type="Proteomes" id="UP000276215">
    <property type="component" value="Unassembled WGS sequence"/>
</dbReference>
<gene>
    <name evidence="2" type="ORF">L873DRAFT_1891164</name>
</gene>
<proteinExistence type="predicted"/>
<dbReference type="AlphaFoldDB" id="A0A3N4JSH5"/>
<protein>
    <submittedName>
        <fullName evidence="2">Uncharacterized protein</fullName>
    </submittedName>
</protein>
<evidence type="ECO:0000256" key="1">
    <source>
        <dbReference type="SAM" id="MobiDB-lite"/>
    </source>
</evidence>
<evidence type="ECO:0000313" key="2">
    <source>
        <dbReference type="EMBL" id="RPB01293.1"/>
    </source>
</evidence>
<name>A0A3N4JSH5_9PEZI</name>
<dbReference type="EMBL" id="ML120374">
    <property type="protein sequence ID" value="RPB01293.1"/>
    <property type="molecule type" value="Genomic_DNA"/>
</dbReference>
<accession>A0A3N4JSH5</accession>
<feature type="compositionally biased region" description="Polar residues" evidence="1">
    <location>
        <begin position="24"/>
        <end position="50"/>
    </location>
</feature>
<organism evidence="2 3">
    <name type="scientific">Choiromyces venosus 120613-1</name>
    <dbReference type="NCBI Taxonomy" id="1336337"/>
    <lineage>
        <taxon>Eukaryota</taxon>
        <taxon>Fungi</taxon>
        <taxon>Dikarya</taxon>
        <taxon>Ascomycota</taxon>
        <taxon>Pezizomycotina</taxon>
        <taxon>Pezizomycetes</taxon>
        <taxon>Pezizales</taxon>
        <taxon>Tuberaceae</taxon>
        <taxon>Choiromyces</taxon>
    </lineage>
</organism>
<feature type="region of interest" description="Disordered" evidence="1">
    <location>
        <begin position="1"/>
        <end position="63"/>
    </location>
</feature>